<comment type="caution">
    <text evidence="1">The sequence shown here is derived from an EMBL/GenBank/DDBJ whole genome shotgun (WGS) entry which is preliminary data.</text>
</comment>
<dbReference type="EMBL" id="QTSU01000001">
    <property type="protein sequence ID" value="RDZ28648.1"/>
    <property type="molecule type" value="Genomic_DNA"/>
</dbReference>
<keyword evidence="2" id="KW-1185">Reference proteome</keyword>
<evidence type="ECO:0000313" key="2">
    <source>
        <dbReference type="Proteomes" id="UP000264492"/>
    </source>
</evidence>
<name>A0A371K437_9GAMM</name>
<protein>
    <submittedName>
        <fullName evidence="1">Uncharacterized protein</fullName>
    </submittedName>
</protein>
<dbReference type="AlphaFoldDB" id="A0A371K437"/>
<gene>
    <name evidence="1" type="ORF">DX914_05850</name>
</gene>
<proteinExistence type="predicted"/>
<sequence length="110" mass="11902">MPAPVAELSLALGRHACSLQAGASRIYAALGIGRYRFQERHGPNQSYDFYWEGGRDGAVCRVRGSDWDPALPQSRLHVELTGGAAAAQWMQTLQRYAAAQGWGVAEIADA</sequence>
<evidence type="ECO:0000313" key="1">
    <source>
        <dbReference type="EMBL" id="RDZ28648.1"/>
    </source>
</evidence>
<accession>A0A371K437</accession>
<dbReference type="Proteomes" id="UP000264492">
    <property type="component" value="Unassembled WGS sequence"/>
</dbReference>
<reference evidence="1 2" key="1">
    <citation type="submission" date="2018-08" db="EMBL/GenBank/DDBJ databases">
        <title>Lysobacter sp. zong2l5, whole genome shotgun sequence.</title>
        <authorList>
            <person name="Zhang X."/>
            <person name="Feng G."/>
            <person name="Zhu H."/>
        </authorList>
    </citation>
    <scope>NUCLEOTIDE SEQUENCE [LARGE SCALE GENOMIC DNA]</scope>
    <source>
        <strain evidence="2">zong2l5</strain>
    </source>
</reference>
<organism evidence="1 2">
    <name type="scientific">Lysobacter silvisoli</name>
    <dbReference type="NCBI Taxonomy" id="2293254"/>
    <lineage>
        <taxon>Bacteria</taxon>
        <taxon>Pseudomonadati</taxon>
        <taxon>Pseudomonadota</taxon>
        <taxon>Gammaproteobacteria</taxon>
        <taxon>Lysobacterales</taxon>
        <taxon>Lysobacteraceae</taxon>
        <taxon>Lysobacter</taxon>
    </lineage>
</organism>